<feature type="transmembrane region" description="Helical" evidence="4">
    <location>
        <begin position="254"/>
        <end position="275"/>
    </location>
</feature>
<feature type="transmembrane region" description="Helical" evidence="4">
    <location>
        <begin position="59"/>
        <end position="82"/>
    </location>
</feature>
<evidence type="ECO:0000259" key="5">
    <source>
        <dbReference type="PROSITE" id="PS50850"/>
    </source>
</evidence>
<dbReference type="PANTHER" id="PTHR42910:SF1">
    <property type="entry name" value="MAJOR FACILITATOR SUPERFAMILY (MFS) PROFILE DOMAIN-CONTAINING PROTEIN"/>
    <property type="match status" value="1"/>
</dbReference>
<feature type="domain" description="Major facilitator superfamily (MFS) profile" evidence="5">
    <location>
        <begin position="21"/>
        <end position="399"/>
    </location>
</feature>
<accession>A0A1M7Z8I8</accession>
<evidence type="ECO:0000256" key="2">
    <source>
        <dbReference type="ARBA" id="ARBA00022989"/>
    </source>
</evidence>
<dbReference type="RefSeq" id="WP_084563862.1">
    <property type="nucleotide sequence ID" value="NZ_FRXO01000001.1"/>
</dbReference>
<dbReference type="InterPro" id="IPR036259">
    <property type="entry name" value="MFS_trans_sf"/>
</dbReference>
<evidence type="ECO:0000256" key="4">
    <source>
        <dbReference type="SAM" id="Phobius"/>
    </source>
</evidence>
<keyword evidence="1 4" id="KW-0812">Transmembrane</keyword>
<dbReference type="STRING" id="1123029.SAMN02745172_00705"/>
<feature type="transmembrane region" description="Helical" evidence="4">
    <location>
        <begin position="287"/>
        <end position="304"/>
    </location>
</feature>
<dbReference type="InterPro" id="IPR011701">
    <property type="entry name" value="MFS"/>
</dbReference>
<feature type="transmembrane region" description="Helical" evidence="4">
    <location>
        <begin position="205"/>
        <end position="222"/>
    </location>
</feature>
<dbReference type="PROSITE" id="PS50850">
    <property type="entry name" value="MFS"/>
    <property type="match status" value="1"/>
</dbReference>
<sequence length="407" mass="41610">MPGPSHSTHEDEGRRSIPPALVWLLAIGAGVGVANVYYIQPVVPLVRETFGIGSEPASLVPAVSQAGYALGMLLLAPLGDLIDRKRLVLAKSILLVLLLSATALAPDFSVLLAVSLAVGLLGSLGQDFVPMAAQLATAEERGRTIGLVTTGLLCGILLSRTLGGVVGDLFGWRAIYALAATMVALVGVAVWRWLPLQPATANGSYGALLLSLATLVGRYAVLRKALLTQGLLAATLGAFWSTLALMLAEPPLHLGAGAAGTFGLAGAAGAFGAPLFGRLADARGPAIAIRLGCLLVALAFVLMLASPHSIAALIAGAVLFDLGVMAALVSHQTIVTTIDPAARSRLNGLLMTAAMIGMAIGALAGGWAWSRYGWAGVCFTGAACGLVALLRSLFPPSIPFASKEYAR</sequence>
<feature type="transmembrane region" description="Helical" evidence="4">
    <location>
        <begin position="310"/>
        <end position="329"/>
    </location>
</feature>
<feature type="transmembrane region" description="Helical" evidence="4">
    <location>
        <begin position="229"/>
        <end position="248"/>
    </location>
</feature>
<dbReference type="Proteomes" id="UP000186406">
    <property type="component" value="Unassembled WGS sequence"/>
</dbReference>
<dbReference type="InterPro" id="IPR020846">
    <property type="entry name" value="MFS_dom"/>
</dbReference>
<reference evidence="6 7" key="1">
    <citation type="submission" date="2016-12" db="EMBL/GenBank/DDBJ databases">
        <authorList>
            <person name="Song W.-J."/>
            <person name="Kurnit D.M."/>
        </authorList>
    </citation>
    <scope>NUCLEOTIDE SEQUENCE [LARGE SCALE GENOMIC DNA]</scope>
    <source>
        <strain evidence="6 7">DSM 19599</strain>
    </source>
</reference>
<feature type="transmembrane region" description="Helical" evidence="4">
    <location>
        <begin position="94"/>
        <end position="124"/>
    </location>
</feature>
<keyword evidence="2 4" id="KW-1133">Transmembrane helix</keyword>
<organism evidence="6 7">
    <name type="scientific">Pseudoxanthobacter soli DSM 19599</name>
    <dbReference type="NCBI Taxonomy" id="1123029"/>
    <lineage>
        <taxon>Bacteria</taxon>
        <taxon>Pseudomonadati</taxon>
        <taxon>Pseudomonadota</taxon>
        <taxon>Alphaproteobacteria</taxon>
        <taxon>Hyphomicrobiales</taxon>
        <taxon>Segnochrobactraceae</taxon>
        <taxon>Pseudoxanthobacter</taxon>
    </lineage>
</organism>
<protein>
    <submittedName>
        <fullName evidence="6">Predicted arabinose efflux permease, MFS family</fullName>
    </submittedName>
</protein>
<evidence type="ECO:0000313" key="6">
    <source>
        <dbReference type="EMBL" id="SHO61263.1"/>
    </source>
</evidence>
<keyword evidence="3 4" id="KW-0472">Membrane</keyword>
<feature type="transmembrane region" description="Helical" evidence="4">
    <location>
        <begin position="374"/>
        <end position="394"/>
    </location>
</feature>
<evidence type="ECO:0000313" key="7">
    <source>
        <dbReference type="Proteomes" id="UP000186406"/>
    </source>
</evidence>
<dbReference type="PANTHER" id="PTHR42910">
    <property type="entry name" value="TRANSPORTER SCO4007-RELATED"/>
    <property type="match status" value="1"/>
</dbReference>
<name>A0A1M7Z8I8_9HYPH</name>
<dbReference type="OrthoDB" id="9815356at2"/>
<evidence type="ECO:0000256" key="1">
    <source>
        <dbReference type="ARBA" id="ARBA00022692"/>
    </source>
</evidence>
<feature type="transmembrane region" description="Helical" evidence="4">
    <location>
        <begin position="174"/>
        <end position="193"/>
    </location>
</feature>
<dbReference type="GO" id="GO:0022857">
    <property type="term" value="F:transmembrane transporter activity"/>
    <property type="evidence" value="ECO:0007669"/>
    <property type="project" value="InterPro"/>
</dbReference>
<dbReference type="EMBL" id="FRXO01000001">
    <property type="protein sequence ID" value="SHO61263.1"/>
    <property type="molecule type" value="Genomic_DNA"/>
</dbReference>
<feature type="transmembrane region" description="Helical" evidence="4">
    <location>
        <begin position="144"/>
        <end position="162"/>
    </location>
</feature>
<gene>
    <name evidence="6" type="ORF">SAMN02745172_00705</name>
</gene>
<dbReference type="SUPFAM" id="SSF103473">
    <property type="entry name" value="MFS general substrate transporter"/>
    <property type="match status" value="1"/>
</dbReference>
<dbReference type="Pfam" id="PF07690">
    <property type="entry name" value="MFS_1"/>
    <property type="match status" value="1"/>
</dbReference>
<dbReference type="CDD" id="cd17324">
    <property type="entry name" value="MFS_NepI_like"/>
    <property type="match status" value="1"/>
</dbReference>
<dbReference type="AlphaFoldDB" id="A0A1M7Z8I8"/>
<evidence type="ECO:0000256" key="3">
    <source>
        <dbReference type="ARBA" id="ARBA00023136"/>
    </source>
</evidence>
<keyword evidence="7" id="KW-1185">Reference proteome</keyword>
<feature type="transmembrane region" description="Helical" evidence="4">
    <location>
        <begin position="20"/>
        <end position="39"/>
    </location>
</feature>
<proteinExistence type="predicted"/>
<dbReference type="Gene3D" id="1.20.1250.20">
    <property type="entry name" value="MFS general substrate transporter like domains"/>
    <property type="match status" value="1"/>
</dbReference>
<feature type="transmembrane region" description="Helical" evidence="4">
    <location>
        <begin position="349"/>
        <end position="368"/>
    </location>
</feature>